<protein>
    <recommendedName>
        <fullName evidence="2">BLOC-1-related complex subunit 6 C-terminal helix domain-containing protein</fullName>
    </recommendedName>
</protein>
<feature type="domain" description="BLOC-1-related complex subunit 6 C-terminal helix" evidence="2">
    <location>
        <begin position="50"/>
        <end position="135"/>
    </location>
</feature>
<name>A0A9R1NS30_TRITD</name>
<dbReference type="Pfam" id="PF10157">
    <property type="entry name" value="BORCS6"/>
    <property type="match status" value="1"/>
</dbReference>
<accession>A0A9R1NS30</accession>
<dbReference type="PANTHER" id="PTHR39708">
    <property type="entry name" value="OS07G0483400 PROTEIN"/>
    <property type="match status" value="1"/>
</dbReference>
<dbReference type="PANTHER" id="PTHR39708:SF2">
    <property type="entry name" value="BLOC-1-RELATED COMPLEX SUBUNIT 6 C-TERMINAL HELIX DOMAIN-CONTAINING PROTEIN"/>
    <property type="match status" value="1"/>
</dbReference>
<evidence type="ECO:0000256" key="1">
    <source>
        <dbReference type="SAM" id="MobiDB-lite"/>
    </source>
</evidence>
<keyword evidence="4" id="KW-1185">Reference proteome</keyword>
<evidence type="ECO:0000259" key="2">
    <source>
        <dbReference type="Pfam" id="PF10157"/>
    </source>
</evidence>
<gene>
    <name evidence="3" type="ORF">TRITD_2Av1G118230</name>
</gene>
<evidence type="ECO:0000313" key="4">
    <source>
        <dbReference type="Proteomes" id="UP000324705"/>
    </source>
</evidence>
<proteinExistence type="predicted"/>
<feature type="compositionally biased region" description="Polar residues" evidence="1">
    <location>
        <begin position="26"/>
        <end position="41"/>
    </location>
</feature>
<organism evidence="3 4">
    <name type="scientific">Triticum turgidum subsp. durum</name>
    <name type="common">Durum wheat</name>
    <name type="synonym">Triticum durum</name>
    <dbReference type="NCBI Taxonomy" id="4567"/>
    <lineage>
        <taxon>Eukaryota</taxon>
        <taxon>Viridiplantae</taxon>
        <taxon>Streptophyta</taxon>
        <taxon>Embryophyta</taxon>
        <taxon>Tracheophyta</taxon>
        <taxon>Spermatophyta</taxon>
        <taxon>Magnoliopsida</taxon>
        <taxon>Liliopsida</taxon>
        <taxon>Poales</taxon>
        <taxon>Poaceae</taxon>
        <taxon>BOP clade</taxon>
        <taxon>Pooideae</taxon>
        <taxon>Triticodae</taxon>
        <taxon>Triticeae</taxon>
        <taxon>Triticinae</taxon>
        <taxon>Triticum</taxon>
    </lineage>
</organism>
<dbReference type="AlphaFoldDB" id="A0A9R1NS30"/>
<dbReference type="Gramene" id="TRITD2Av1G118230.1">
    <property type="protein sequence ID" value="TRITD2Av1G118230.1"/>
    <property type="gene ID" value="TRITD2Av1G118230"/>
</dbReference>
<dbReference type="InterPro" id="IPR046465">
    <property type="entry name" value="BORCS6_C"/>
</dbReference>
<dbReference type="EMBL" id="LT934113">
    <property type="protein sequence ID" value="VAH30139.1"/>
    <property type="molecule type" value="Genomic_DNA"/>
</dbReference>
<evidence type="ECO:0000313" key="3">
    <source>
        <dbReference type="EMBL" id="VAH30139.1"/>
    </source>
</evidence>
<feature type="region of interest" description="Disordered" evidence="1">
    <location>
        <begin position="1"/>
        <end position="43"/>
    </location>
</feature>
<reference evidence="3 4" key="1">
    <citation type="submission" date="2017-09" db="EMBL/GenBank/DDBJ databases">
        <authorList>
            <consortium name="International Durum Wheat Genome Sequencing Consortium (IDWGSC)"/>
            <person name="Milanesi L."/>
        </authorList>
    </citation>
    <scope>NUCLEOTIDE SEQUENCE [LARGE SCALE GENOMIC DNA]</scope>
    <source>
        <strain evidence="4">cv. Svevo</strain>
    </source>
</reference>
<dbReference type="Proteomes" id="UP000324705">
    <property type="component" value="Chromosome 2A"/>
</dbReference>
<sequence>MEADAASSLNPRAPEEASQEDPSPARFSSTGAAAPSTTVTSPGAREVAAAMEAVERDAAAIAESYASLFASLRITLSNVLVTSTSADNMECLGEVVGRLQESALEASSRGNKYIHSCLRLNEEMRGLESLSMQLRLCGRSLIH</sequence>